<dbReference type="EMBL" id="RYFI01000022">
    <property type="protein sequence ID" value="RXF69229.1"/>
    <property type="molecule type" value="Genomic_DNA"/>
</dbReference>
<reference evidence="1 2" key="1">
    <citation type="submission" date="2018-12" db="EMBL/GenBank/DDBJ databases">
        <title>bacterium Hansschlegelia zhihuaiae S113.</title>
        <authorList>
            <person name="He J."/>
        </authorList>
    </citation>
    <scope>NUCLEOTIDE SEQUENCE [LARGE SCALE GENOMIC DNA]</scope>
    <source>
        <strain evidence="1 2">S 113</strain>
    </source>
</reference>
<dbReference type="InterPro" id="IPR021791">
    <property type="entry name" value="Phage_TAC_11"/>
</dbReference>
<protein>
    <submittedName>
        <fullName evidence="1">Gene transfer agent family protein</fullName>
    </submittedName>
</protein>
<accession>A0A4Q0M908</accession>
<evidence type="ECO:0000313" key="1">
    <source>
        <dbReference type="EMBL" id="RXF69229.1"/>
    </source>
</evidence>
<gene>
    <name evidence="1" type="ORF">EK403_18765</name>
</gene>
<keyword evidence="2" id="KW-1185">Reference proteome</keyword>
<dbReference type="RefSeq" id="WP_128778995.1">
    <property type="nucleotide sequence ID" value="NZ_RYFI01000022.1"/>
</dbReference>
<evidence type="ECO:0000313" key="2">
    <source>
        <dbReference type="Proteomes" id="UP000289708"/>
    </source>
</evidence>
<organism evidence="1 2">
    <name type="scientific">Hansschlegelia zhihuaiae</name>
    <dbReference type="NCBI Taxonomy" id="405005"/>
    <lineage>
        <taxon>Bacteria</taxon>
        <taxon>Pseudomonadati</taxon>
        <taxon>Pseudomonadota</taxon>
        <taxon>Alphaproteobacteria</taxon>
        <taxon>Hyphomicrobiales</taxon>
        <taxon>Methylopilaceae</taxon>
        <taxon>Hansschlegelia</taxon>
    </lineage>
</organism>
<comment type="caution">
    <text evidence="1">The sequence shown here is derived from an EMBL/GenBank/DDBJ whole genome shotgun (WGS) entry which is preliminary data.</text>
</comment>
<name>A0A4Q0M908_9HYPH</name>
<proteinExistence type="predicted"/>
<dbReference type="Pfam" id="PF11836">
    <property type="entry name" value="Phage_TAC_11"/>
    <property type="match status" value="1"/>
</dbReference>
<dbReference type="AlphaFoldDB" id="A0A4Q0M908"/>
<dbReference type="Proteomes" id="UP000289708">
    <property type="component" value="Unassembled WGS sequence"/>
</dbReference>
<dbReference type="OrthoDB" id="7509188at2"/>
<sequence>MSPHVQFFGDAEHTFALTPTLLVEFERLVGAGAWGTARRMFAGDATVTEVRETIRLGLIGGGEAPKRAHELVETYVGATPFAELYALASDVMTAAMLGTPDEAANAA</sequence>